<dbReference type="Proteomes" id="UP001597417">
    <property type="component" value="Unassembled WGS sequence"/>
</dbReference>
<evidence type="ECO:0000313" key="2">
    <source>
        <dbReference type="EMBL" id="MFD2418261.1"/>
    </source>
</evidence>
<evidence type="ECO:0000313" key="3">
    <source>
        <dbReference type="Proteomes" id="UP001597417"/>
    </source>
</evidence>
<feature type="transmembrane region" description="Helical" evidence="1">
    <location>
        <begin position="48"/>
        <end position="67"/>
    </location>
</feature>
<evidence type="ECO:0000256" key="1">
    <source>
        <dbReference type="SAM" id="Phobius"/>
    </source>
</evidence>
<keyword evidence="3" id="KW-1185">Reference proteome</keyword>
<keyword evidence="1" id="KW-1133">Transmembrane helix</keyword>
<dbReference type="RefSeq" id="WP_378266209.1">
    <property type="nucleotide sequence ID" value="NZ_JBHUKR010000007.1"/>
</dbReference>
<evidence type="ECO:0008006" key="4">
    <source>
        <dbReference type="Google" id="ProtNLM"/>
    </source>
</evidence>
<organism evidence="2 3">
    <name type="scientific">Amycolatopsis pigmentata</name>
    <dbReference type="NCBI Taxonomy" id="450801"/>
    <lineage>
        <taxon>Bacteria</taxon>
        <taxon>Bacillati</taxon>
        <taxon>Actinomycetota</taxon>
        <taxon>Actinomycetes</taxon>
        <taxon>Pseudonocardiales</taxon>
        <taxon>Pseudonocardiaceae</taxon>
        <taxon>Amycolatopsis</taxon>
    </lineage>
</organism>
<dbReference type="EMBL" id="JBHUKR010000007">
    <property type="protein sequence ID" value="MFD2418261.1"/>
    <property type="molecule type" value="Genomic_DNA"/>
</dbReference>
<proteinExistence type="predicted"/>
<name>A0ABW5FTT3_9PSEU</name>
<sequence>MTSDLDSGGESPSERRRQRRFRVRVWLGAGCYLFASLALSLSSGPWRLVWAVLSLLLAALLVVLTVLRVRQMDEYQIKLFFPGLAVGFAAAMFAALTVGTLNATGLHVPNGGWPVCIIGMLAWQVTNLVVGAPQR</sequence>
<feature type="transmembrane region" description="Helical" evidence="1">
    <location>
        <begin position="111"/>
        <end position="130"/>
    </location>
</feature>
<reference evidence="3" key="1">
    <citation type="journal article" date="2019" name="Int. J. Syst. Evol. Microbiol.">
        <title>The Global Catalogue of Microorganisms (GCM) 10K type strain sequencing project: providing services to taxonomists for standard genome sequencing and annotation.</title>
        <authorList>
            <consortium name="The Broad Institute Genomics Platform"/>
            <consortium name="The Broad Institute Genome Sequencing Center for Infectious Disease"/>
            <person name="Wu L."/>
            <person name="Ma J."/>
        </authorList>
    </citation>
    <scope>NUCLEOTIDE SEQUENCE [LARGE SCALE GENOMIC DNA]</scope>
    <source>
        <strain evidence="3">CGMCC 4.7645</strain>
    </source>
</reference>
<feature type="transmembrane region" description="Helical" evidence="1">
    <location>
        <begin position="79"/>
        <end position="99"/>
    </location>
</feature>
<protein>
    <recommendedName>
        <fullName evidence="4">Transmembrane protein</fullName>
    </recommendedName>
</protein>
<keyword evidence="1" id="KW-0812">Transmembrane</keyword>
<comment type="caution">
    <text evidence="2">The sequence shown here is derived from an EMBL/GenBank/DDBJ whole genome shotgun (WGS) entry which is preliminary data.</text>
</comment>
<gene>
    <name evidence="2" type="ORF">ACFSXZ_18215</name>
</gene>
<accession>A0ABW5FTT3</accession>
<feature type="transmembrane region" description="Helical" evidence="1">
    <location>
        <begin position="21"/>
        <end position="42"/>
    </location>
</feature>
<keyword evidence="1" id="KW-0472">Membrane</keyword>